<evidence type="ECO:0000256" key="4">
    <source>
        <dbReference type="ARBA" id="ARBA00022840"/>
    </source>
</evidence>
<evidence type="ECO:0000256" key="3">
    <source>
        <dbReference type="ARBA" id="ARBA00022806"/>
    </source>
</evidence>
<name>A0A9N9JKY5_9GLOM</name>
<evidence type="ECO:0000256" key="1">
    <source>
        <dbReference type="ARBA" id="ARBA00022741"/>
    </source>
</evidence>
<dbReference type="InterPro" id="IPR014014">
    <property type="entry name" value="RNA_helicase_DEAD_Q_motif"/>
</dbReference>
<evidence type="ECO:0000259" key="7">
    <source>
        <dbReference type="PROSITE" id="PS51195"/>
    </source>
</evidence>
<organism evidence="8 9">
    <name type="scientific">Acaulospora morrowiae</name>
    <dbReference type="NCBI Taxonomy" id="94023"/>
    <lineage>
        <taxon>Eukaryota</taxon>
        <taxon>Fungi</taxon>
        <taxon>Fungi incertae sedis</taxon>
        <taxon>Mucoromycota</taxon>
        <taxon>Glomeromycotina</taxon>
        <taxon>Glomeromycetes</taxon>
        <taxon>Diversisporales</taxon>
        <taxon>Acaulosporaceae</taxon>
        <taxon>Acaulospora</taxon>
    </lineage>
</organism>
<evidence type="ECO:0000256" key="5">
    <source>
        <dbReference type="PROSITE-ProRule" id="PRU00552"/>
    </source>
</evidence>
<dbReference type="AlphaFoldDB" id="A0A9N9JKY5"/>
<dbReference type="GO" id="GO:0003724">
    <property type="term" value="F:RNA helicase activity"/>
    <property type="evidence" value="ECO:0007669"/>
    <property type="project" value="InterPro"/>
</dbReference>
<keyword evidence="9" id="KW-1185">Reference proteome</keyword>
<dbReference type="GO" id="GO:0016787">
    <property type="term" value="F:hydrolase activity"/>
    <property type="evidence" value="ECO:0007669"/>
    <property type="project" value="UniProtKB-KW"/>
</dbReference>
<keyword evidence="2" id="KW-0378">Hydrolase</keyword>
<gene>
    <name evidence="8" type="ORF">AMORRO_LOCUS17819</name>
</gene>
<dbReference type="EMBL" id="CAJVPV010057662">
    <property type="protein sequence ID" value="CAG8787065.1"/>
    <property type="molecule type" value="Genomic_DNA"/>
</dbReference>
<keyword evidence="4" id="KW-0067">ATP-binding</keyword>
<dbReference type="InterPro" id="IPR027417">
    <property type="entry name" value="P-loop_NTPase"/>
</dbReference>
<feature type="domain" description="DEAD-box RNA helicase Q" evidence="7">
    <location>
        <begin position="18"/>
        <end position="46"/>
    </location>
</feature>
<dbReference type="OrthoDB" id="434041at2759"/>
<feature type="domain" description="Helicase ATP-binding" evidence="6">
    <location>
        <begin position="49"/>
        <end position="144"/>
    </location>
</feature>
<dbReference type="Pfam" id="PF00270">
    <property type="entry name" value="DEAD"/>
    <property type="match status" value="1"/>
</dbReference>
<keyword evidence="1" id="KW-0547">Nucleotide-binding</keyword>
<dbReference type="PROSITE" id="PS51195">
    <property type="entry name" value="Q_MOTIF"/>
    <property type="match status" value="1"/>
</dbReference>
<proteinExistence type="predicted"/>
<feature type="short sequence motif" description="Q motif" evidence="5">
    <location>
        <begin position="18"/>
        <end position="46"/>
    </location>
</feature>
<dbReference type="SUPFAM" id="SSF52540">
    <property type="entry name" value="P-loop containing nucleoside triphosphate hydrolases"/>
    <property type="match status" value="1"/>
</dbReference>
<dbReference type="PROSITE" id="PS51192">
    <property type="entry name" value="HELICASE_ATP_BIND_1"/>
    <property type="match status" value="1"/>
</dbReference>
<dbReference type="PANTHER" id="PTHR47958">
    <property type="entry name" value="ATP-DEPENDENT RNA HELICASE DBP3"/>
    <property type="match status" value="1"/>
</dbReference>
<dbReference type="GO" id="GO:0003676">
    <property type="term" value="F:nucleic acid binding"/>
    <property type="evidence" value="ECO:0007669"/>
    <property type="project" value="InterPro"/>
</dbReference>
<sequence>MSTIKIARTRDVQIDEEVNFDSLITNRDLLRGLIKAGYDRPSPIQLKAIPPGKLGLDVIAQAKSGTGKTIVFGIVALEILDLSNPHPQVLILAPTREIAVQTKEVICSIGRYLERLACHVFIGGLPVEEDLKKLKKCHIAIGSP</sequence>
<feature type="non-terminal residue" evidence="8">
    <location>
        <position position="1"/>
    </location>
</feature>
<accession>A0A9N9JKY5</accession>
<evidence type="ECO:0000313" key="8">
    <source>
        <dbReference type="EMBL" id="CAG8787065.1"/>
    </source>
</evidence>
<dbReference type="InterPro" id="IPR011545">
    <property type="entry name" value="DEAD/DEAH_box_helicase_dom"/>
</dbReference>
<evidence type="ECO:0000256" key="2">
    <source>
        <dbReference type="ARBA" id="ARBA00022801"/>
    </source>
</evidence>
<reference evidence="8" key="1">
    <citation type="submission" date="2021-06" db="EMBL/GenBank/DDBJ databases">
        <authorList>
            <person name="Kallberg Y."/>
            <person name="Tangrot J."/>
            <person name="Rosling A."/>
        </authorList>
    </citation>
    <scope>NUCLEOTIDE SEQUENCE</scope>
    <source>
        <strain evidence="8">CL551</strain>
    </source>
</reference>
<dbReference type="Gene3D" id="3.40.50.300">
    <property type="entry name" value="P-loop containing nucleotide triphosphate hydrolases"/>
    <property type="match status" value="1"/>
</dbReference>
<evidence type="ECO:0000259" key="6">
    <source>
        <dbReference type="PROSITE" id="PS51192"/>
    </source>
</evidence>
<dbReference type="GO" id="GO:0005524">
    <property type="term" value="F:ATP binding"/>
    <property type="evidence" value="ECO:0007669"/>
    <property type="project" value="UniProtKB-KW"/>
</dbReference>
<evidence type="ECO:0000313" key="9">
    <source>
        <dbReference type="Proteomes" id="UP000789342"/>
    </source>
</evidence>
<comment type="caution">
    <text evidence="8">The sequence shown here is derived from an EMBL/GenBank/DDBJ whole genome shotgun (WGS) entry which is preliminary data.</text>
</comment>
<dbReference type="InterPro" id="IPR014001">
    <property type="entry name" value="Helicase_ATP-bd"/>
</dbReference>
<dbReference type="Proteomes" id="UP000789342">
    <property type="component" value="Unassembled WGS sequence"/>
</dbReference>
<protein>
    <submittedName>
        <fullName evidence="8">13671_t:CDS:1</fullName>
    </submittedName>
</protein>
<keyword evidence="3" id="KW-0347">Helicase</keyword>